<gene>
    <name evidence="1" type="ORF">QFC20_005342</name>
</gene>
<accession>A0ACC2VP85</accession>
<organism evidence="1 2">
    <name type="scientific">Naganishia adeliensis</name>
    <dbReference type="NCBI Taxonomy" id="92952"/>
    <lineage>
        <taxon>Eukaryota</taxon>
        <taxon>Fungi</taxon>
        <taxon>Dikarya</taxon>
        <taxon>Basidiomycota</taxon>
        <taxon>Agaricomycotina</taxon>
        <taxon>Tremellomycetes</taxon>
        <taxon>Filobasidiales</taxon>
        <taxon>Filobasidiaceae</taxon>
        <taxon>Naganishia</taxon>
    </lineage>
</organism>
<keyword evidence="2" id="KW-1185">Reference proteome</keyword>
<protein>
    <submittedName>
        <fullName evidence="1">Uncharacterized protein</fullName>
    </submittedName>
</protein>
<sequence>MNAVVKEDDELLQEEIEDEDDVTEDEAGPAFEAPQGLIVGALKAPNTKSYSVKHLNELMHYGEIDLEPEYQRDVVWTEGRQEALIDSLFHNYYIPPILFALRLEDDGTEKRTCNTMSGPGKGKKYWFEFSEEKHKGLALPHGEKRLFETKTIVCAEFESLPEMAERDIFQRVQMGMALTPAEKLQALNTSYVKYITSLLQQYIYPPEGGLWNYLQDWERARGKDFQNLATIMQIIEIWPEKKGNFGAAGLQNYLRRTEPIEEDLKKKMEAALECMVDIARDYQEIAISAVSRRISPLGKLFSLLRCGDDDSLNTAFSTNFRVLLHGPHLLRSARLLQHEPDCVPIWAVSSTYAEHK</sequence>
<dbReference type="Proteomes" id="UP001230649">
    <property type="component" value="Unassembled WGS sequence"/>
</dbReference>
<dbReference type="EMBL" id="JASBWS010000072">
    <property type="protein sequence ID" value="KAJ9100926.1"/>
    <property type="molecule type" value="Genomic_DNA"/>
</dbReference>
<reference evidence="1" key="1">
    <citation type="submission" date="2023-04" db="EMBL/GenBank/DDBJ databases">
        <title>Draft Genome sequencing of Naganishia species isolated from polar environments using Oxford Nanopore Technology.</title>
        <authorList>
            <person name="Leo P."/>
            <person name="Venkateswaran K."/>
        </authorList>
    </citation>
    <scope>NUCLEOTIDE SEQUENCE</scope>
    <source>
        <strain evidence="1">MNA-CCFEE 5262</strain>
    </source>
</reference>
<name>A0ACC2VP85_9TREE</name>
<comment type="caution">
    <text evidence="1">The sequence shown here is derived from an EMBL/GenBank/DDBJ whole genome shotgun (WGS) entry which is preliminary data.</text>
</comment>
<proteinExistence type="predicted"/>
<evidence type="ECO:0000313" key="1">
    <source>
        <dbReference type="EMBL" id="KAJ9100926.1"/>
    </source>
</evidence>
<evidence type="ECO:0000313" key="2">
    <source>
        <dbReference type="Proteomes" id="UP001230649"/>
    </source>
</evidence>